<name>A0ABT2R0Y2_9GAMM</name>
<accession>A0ABT2R0Y2</accession>
<evidence type="ECO:0000313" key="1">
    <source>
        <dbReference type="EMBL" id="MCU5783436.1"/>
    </source>
</evidence>
<dbReference type="Proteomes" id="UP001064106">
    <property type="component" value="Unassembled WGS sequence"/>
</dbReference>
<comment type="caution">
    <text evidence="1">The sequence shown here is derived from an EMBL/GenBank/DDBJ whole genome shotgun (WGS) entry which is preliminary data.</text>
</comment>
<evidence type="ECO:0000313" key="2">
    <source>
        <dbReference type="Proteomes" id="UP001064106"/>
    </source>
</evidence>
<gene>
    <name evidence="1" type="ORF">MA04_02736</name>
</gene>
<protein>
    <submittedName>
        <fullName evidence="1">Uncharacterized protein</fullName>
    </submittedName>
</protein>
<sequence>MPYIDFGAPRHQFITDMGELVRQLESSITLVPQEEAVFIGRIGLQKNVGNAIIVKISDQELEFTGWRRRQISSFAHRTGNKIATTGSTKQQWLITRINRSGKRNLGRYQDILLTRLKQDIREPIQPMFHAVDITVVNVIPVFIQGKSRHCGARNGKQNHKKNTKTFTMDSNCYLIRASKT</sequence>
<proteinExistence type="predicted"/>
<reference evidence="1" key="1">
    <citation type="submission" date="2012-09" db="EMBL/GenBank/DDBJ databases">
        <title>Genome Sequence of alkane-degrading Bacterium Alcanivorax balearicus MACL04.</title>
        <authorList>
            <person name="Lai Q."/>
            <person name="Shao Z."/>
        </authorList>
    </citation>
    <scope>NUCLEOTIDE SEQUENCE</scope>
    <source>
        <strain evidence="1">MACL04</strain>
    </source>
</reference>
<keyword evidence="2" id="KW-1185">Reference proteome</keyword>
<dbReference type="EMBL" id="ARXS01000016">
    <property type="protein sequence ID" value="MCU5783436.1"/>
    <property type="molecule type" value="Genomic_DNA"/>
</dbReference>
<organism evidence="1 2">
    <name type="scientific">Alloalcanivorax balearicus MACL04</name>
    <dbReference type="NCBI Taxonomy" id="1177182"/>
    <lineage>
        <taxon>Bacteria</taxon>
        <taxon>Pseudomonadati</taxon>
        <taxon>Pseudomonadota</taxon>
        <taxon>Gammaproteobacteria</taxon>
        <taxon>Oceanospirillales</taxon>
        <taxon>Alcanivoracaceae</taxon>
        <taxon>Alloalcanivorax</taxon>
    </lineage>
</organism>